<dbReference type="EMBL" id="MDYN01000069">
    <property type="protein sequence ID" value="OQD78962.1"/>
    <property type="molecule type" value="Genomic_DNA"/>
</dbReference>
<evidence type="ECO:0000313" key="2">
    <source>
        <dbReference type="EMBL" id="OQD78962.1"/>
    </source>
</evidence>
<evidence type="ECO:0000313" key="3">
    <source>
        <dbReference type="Proteomes" id="UP000191672"/>
    </source>
</evidence>
<name>A0A1V6PQI6_9EURO</name>
<accession>A0A1V6PQI6</accession>
<sequence>MVGLRKKERNEDYPQDTSKTSRVKLAPGEHHSVLAQVWEWFFMFSYLLSPSLAPQTVI</sequence>
<keyword evidence="3" id="KW-1185">Reference proteome</keyword>
<protein>
    <submittedName>
        <fullName evidence="2">Uncharacterized protein</fullName>
    </submittedName>
</protein>
<feature type="region of interest" description="Disordered" evidence="1">
    <location>
        <begin position="1"/>
        <end position="24"/>
    </location>
</feature>
<organism evidence="2 3">
    <name type="scientific">Penicillium antarcticum</name>
    <dbReference type="NCBI Taxonomy" id="416450"/>
    <lineage>
        <taxon>Eukaryota</taxon>
        <taxon>Fungi</taxon>
        <taxon>Dikarya</taxon>
        <taxon>Ascomycota</taxon>
        <taxon>Pezizomycotina</taxon>
        <taxon>Eurotiomycetes</taxon>
        <taxon>Eurotiomycetidae</taxon>
        <taxon>Eurotiales</taxon>
        <taxon>Aspergillaceae</taxon>
        <taxon>Penicillium</taxon>
    </lineage>
</organism>
<gene>
    <name evidence="2" type="ORF">PENANT_c069G04823</name>
</gene>
<dbReference type="AlphaFoldDB" id="A0A1V6PQI6"/>
<dbReference type="Proteomes" id="UP000191672">
    <property type="component" value="Unassembled WGS sequence"/>
</dbReference>
<comment type="caution">
    <text evidence="2">The sequence shown here is derived from an EMBL/GenBank/DDBJ whole genome shotgun (WGS) entry which is preliminary data.</text>
</comment>
<reference evidence="3" key="1">
    <citation type="journal article" date="2017" name="Nat. Microbiol.">
        <title>Global analysis of biosynthetic gene clusters reveals vast potential of secondary metabolite production in Penicillium species.</title>
        <authorList>
            <person name="Nielsen J.C."/>
            <person name="Grijseels S."/>
            <person name="Prigent S."/>
            <person name="Ji B."/>
            <person name="Dainat J."/>
            <person name="Nielsen K.F."/>
            <person name="Frisvad J.C."/>
            <person name="Workman M."/>
            <person name="Nielsen J."/>
        </authorList>
    </citation>
    <scope>NUCLEOTIDE SEQUENCE [LARGE SCALE GENOMIC DNA]</scope>
    <source>
        <strain evidence="3">IBT 31811</strain>
    </source>
</reference>
<proteinExistence type="predicted"/>
<evidence type="ECO:0000256" key="1">
    <source>
        <dbReference type="SAM" id="MobiDB-lite"/>
    </source>
</evidence>